<dbReference type="InterPro" id="IPR001650">
    <property type="entry name" value="Helicase_C-like"/>
</dbReference>
<sequence length="711" mass="77514">MLELHPVVVHHIVNSLGWPDLRPLQRAAIAPLSAGEDALLIAPTAGGKTEAALFPLLSRMATEHWVGPSLLYVCPLRALLNNLHPRVTSYAGWLGRTASLWHGDVGSAARRRVLWERPDIVLTTPESLESMLVSRHVDHAQFFSGLRAIVVDEVHAFAGDDRGWHLLAVLERLTRLVRRPVQRVGLSATVGNPADLVAWLQGSNRGKVPGTVVAPDLPVPVAGVGADVVTVGGGRPPAGDVELDFVGSLGNAAKVVAALHAGEKRLVFCESRQRVEELGALLRGHGVTTFLSHASLSADERRRAEQAFAEARNCVIVSTSTLELGIDVGDLDRVIQIDAPATVASFLQRIGRTGRRPGSARNCLFLTLDGDALVHAAALLHLWGSGWVEPVRPRPQPRHIVAQQVLALCLQEQRVGDRTFVEWWNGLDPFGHPEAVIARHLVEQGYLERDGGMLFIGPAAEKAYGRRHFMDLLAVFTGQPEFTVLAGREELGRIDPSLLTDEVEGDRRLLLTGRSWRVTYVDWKRRRCFVEPADGGGRARWLTAGVGGLGFEVTRAMRDVLLGADPPVRLTQRAVDRLAAERDARAAAVHPGSAVILRRDDDLRWWTWAGYRANVTLAATLSEVVDPMQRCDDESIRLRADLTPDEWRRLTADAADRLCLPEVSARAVAGLKFGAALPPRLAEATLAARLADFDGAAAILARPTRFFSVHS</sequence>
<dbReference type="EMBL" id="BONC01000016">
    <property type="protein sequence ID" value="GIF56649.1"/>
    <property type="molecule type" value="Genomic_DNA"/>
</dbReference>
<dbReference type="RefSeq" id="WP_203702529.1">
    <property type="nucleotide sequence ID" value="NZ_BAAALU010000001.1"/>
</dbReference>
<gene>
    <name evidence="5" type="ORF">Air01nite_27440</name>
</gene>
<dbReference type="SMART" id="SM00490">
    <property type="entry name" value="HELICc"/>
    <property type="match status" value="1"/>
</dbReference>
<evidence type="ECO:0000259" key="3">
    <source>
        <dbReference type="PROSITE" id="PS51192"/>
    </source>
</evidence>
<protein>
    <submittedName>
        <fullName evidence="5">ATP-dependent helicase</fullName>
    </submittedName>
</protein>
<accession>A0ABQ4C1M6</accession>
<keyword evidence="1" id="KW-0547">Nucleotide-binding</keyword>
<dbReference type="PANTHER" id="PTHR47962:SF5">
    <property type="entry name" value="ATP-DEPENDENT HELICASE LHR-RELATED"/>
    <property type="match status" value="1"/>
</dbReference>
<evidence type="ECO:0000313" key="5">
    <source>
        <dbReference type="EMBL" id="GIF56649.1"/>
    </source>
</evidence>
<evidence type="ECO:0000256" key="2">
    <source>
        <dbReference type="ARBA" id="ARBA00022840"/>
    </source>
</evidence>
<organism evidence="5 6">
    <name type="scientific">Asanoa iriomotensis</name>
    <dbReference type="NCBI Taxonomy" id="234613"/>
    <lineage>
        <taxon>Bacteria</taxon>
        <taxon>Bacillati</taxon>
        <taxon>Actinomycetota</taxon>
        <taxon>Actinomycetes</taxon>
        <taxon>Micromonosporales</taxon>
        <taxon>Micromonosporaceae</taxon>
        <taxon>Asanoa</taxon>
    </lineage>
</organism>
<dbReference type="GO" id="GO:0004386">
    <property type="term" value="F:helicase activity"/>
    <property type="evidence" value="ECO:0007669"/>
    <property type="project" value="UniProtKB-KW"/>
</dbReference>
<keyword evidence="2" id="KW-0067">ATP-binding</keyword>
<dbReference type="PANTHER" id="PTHR47962">
    <property type="entry name" value="ATP-DEPENDENT HELICASE LHR-RELATED-RELATED"/>
    <property type="match status" value="1"/>
</dbReference>
<dbReference type="InterPro" id="IPR011545">
    <property type="entry name" value="DEAD/DEAH_box_helicase_dom"/>
</dbReference>
<proteinExistence type="predicted"/>
<dbReference type="Pfam" id="PF00271">
    <property type="entry name" value="Helicase_C"/>
    <property type="match status" value="1"/>
</dbReference>
<evidence type="ECO:0000313" key="6">
    <source>
        <dbReference type="Proteomes" id="UP000624325"/>
    </source>
</evidence>
<keyword evidence="5" id="KW-0378">Hydrolase</keyword>
<dbReference type="SUPFAM" id="SSF52540">
    <property type="entry name" value="P-loop containing nucleoside triphosphate hydrolases"/>
    <property type="match status" value="1"/>
</dbReference>
<dbReference type="Pfam" id="PF00270">
    <property type="entry name" value="DEAD"/>
    <property type="match status" value="1"/>
</dbReference>
<name>A0ABQ4C1M6_9ACTN</name>
<dbReference type="InterPro" id="IPR027417">
    <property type="entry name" value="P-loop_NTPase"/>
</dbReference>
<feature type="domain" description="Helicase C-terminal" evidence="4">
    <location>
        <begin position="251"/>
        <end position="406"/>
    </location>
</feature>
<dbReference type="SMART" id="SM00487">
    <property type="entry name" value="DEXDc"/>
    <property type="match status" value="1"/>
</dbReference>
<evidence type="ECO:0000256" key="1">
    <source>
        <dbReference type="ARBA" id="ARBA00022741"/>
    </source>
</evidence>
<dbReference type="Proteomes" id="UP000624325">
    <property type="component" value="Unassembled WGS sequence"/>
</dbReference>
<dbReference type="InterPro" id="IPR014001">
    <property type="entry name" value="Helicase_ATP-bd"/>
</dbReference>
<dbReference type="Gene3D" id="3.40.50.300">
    <property type="entry name" value="P-loop containing nucleotide triphosphate hydrolases"/>
    <property type="match status" value="2"/>
</dbReference>
<keyword evidence="5" id="KW-0347">Helicase</keyword>
<feature type="domain" description="Helicase ATP-binding" evidence="3">
    <location>
        <begin position="29"/>
        <end position="208"/>
    </location>
</feature>
<dbReference type="PROSITE" id="PS51192">
    <property type="entry name" value="HELICASE_ATP_BIND_1"/>
    <property type="match status" value="1"/>
</dbReference>
<evidence type="ECO:0000259" key="4">
    <source>
        <dbReference type="PROSITE" id="PS51194"/>
    </source>
</evidence>
<keyword evidence="6" id="KW-1185">Reference proteome</keyword>
<reference evidence="5 6" key="1">
    <citation type="submission" date="2021-01" db="EMBL/GenBank/DDBJ databases">
        <title>Whole genome shotgun sequence of Asanoa iriomotensis NBRC 100142.</title>
        <authorList>
            <person name="Komaki H."/>
            <person name="Tamura T."/>
        </authorList>
    </citation>
    <scope>NUCLEOTIDE SEQUENCE [LARGE SCALE GENOMIC DNA]</scope>
    <source>
        <strain evidence="5 6">NBRC 100142</strain>
    </source>
</reference>
<comment type="caution">
    <text evidence="5">The sequence shown here is derived from an EMBL/GenBank/DDBJ whole genome shotgun (WGS) entry which is preliminary data.</text>
</comment>
<dbReference type="PROSITE" id="PS51194">
    <property type="entry name" value="HELICASE_CTER"/>
    <property type="match status" value="1"/>
</dbReference>
<dbReference type="InterPro" id="IPR052511">
    <property type="entry name" value="ATP-dep_Helicase"/>
</dbReference>